<keyword evidence="1" id="KW-0472">Membrane</keyword>
<dbReference type="Proteomes" id="UP000295063">
    <property type="component" value="Unassembled WGS sequence"/>
</dbReference>
<feature type="transmembrane region" description="Helical" evidence="1">
    <location>
        <begin position="14"/>
        <end position="31"/>
    </location>
</feature>
<dbReference type="EMBL" id="SLUI01000006">
    <property type="protein sequence ID" value="TCL37270.1"/>
    <property type="molecule type" value="Genomic_DNA"/>
</dbReference>
<name>A0A4R1Q7A0_9FIRM</name>
<organism evidence="2 3">
    <name type="scientific">Anaerospora hongkongensis</name>
    <dbReference type="NCBI Taxonomy" id="244830"/>
    <lineage>
        <taxon>Bacteria</taxon>
        <taxon>Bacillati</taxon>
        <taxon>Bacillota</taxon>
        <taxon>Negativicutes</taxon>
        <taxon>Selenomonadales</taxon>
        <taxon>Sporomusaceae</taxon>
        <taxon>Anaerospora</taxon>
    </lineage>
</organism>
<sequence length="218" mass="23673">MHRLPWLDNYARELLGLALAIIIFLVGLLVWNRAHPPVPITLESQEQAATPAGVDRAANAAQVPLSPSQAEAIAGAIKKSEEKVPDVVVQTTEAKLEETIRGELKKSGGQFAIVTDPKHPDRIPILPLAGTDPAPNEPIAPSAPVILNQYNIKAYPDRLFQIGGSYQEVFAAYSWKVDVPKIPLIIPYGNTGYLGVYGHANLDRPDQSRMGVILTIPH</sequence>
<comment type="caution">
    <text evidence="2">The sequence shown here is derived from an EMBL/GenBank/DDBJ whole genome shotgun (WGS) entry which is preliminary data.</text>
</comment>
<evidence type="ECO:0000313" key="3">
    <source>
        <dbReference type="Proteomes" id="UP000295063"/>
    </source>
</evidence>
<keyword evidence="1" id="KW-1133">Transmembrane helix</keyword>
<dbReference type="AlphaFoldDB" id="A0A4R1Q7A0"/>
<reference evidence="2 3" key="1">
    <citation type="submission" date="2019-03" db="EMBL/GenBank/DDBJ databases">
        <title>Genomic Encyclopedia of Type Strains, Phase IV (KMG-IV): sequencing the most valuable type-strain genomes for metagenomic binning, comparative biology and taxonomic classification.</title>
        <authorList>
            <person name="Goeker M."/>
        </authorList>
    </citation>
    <scope>NUCLEOTIDE SEQUENCE [LARGE SCALE GENOMIC DNA]</scope>
    <source>
        <strain evidence="2 3">DSM 15969</strain>
    </source>
</reference>
<evidence type="ECO:0000256" key="1">
    <source>
        <dbReference type="SAM" id="Phobius"/>
    </source>
</evidence>
<keyword evidence="3" id="KW-1185">Reference proteome</keyword>
<proteinExistence type="predicted"/>
<protein>
    <submittedName>
        <fullName evidence="2">Uncharacterized protein</fullName>
    </submittedName>
</protein>
<accession>A0A4R1Q7A0</accession>
<keyword evidence="1" id="KW-0812">Transmembrane</keyword>
<gene>
    <name evidence="2" type="ORF">EV210_106139</name>
</gene>
<evidence type="ECO:0000313" key="2">
    <source>
        <dbReference type="EMBL" id="TCL37270.1"/>
    </source>
</evidence>